<keyword evidence="2" id="KW-1185">Reference proteome</keyword>
<gene>
    <name evidence="1" type="ORF">ET996_05845</name>
</gene>
<protein>
    <submittedName>
        <fullName evidence="1">Metallopeptidase family protein</fullName>
    </submittedName>
</protein>
<proteinExistence type="predicted"/>
<dbReference type="Pfam" id="PF06262">
    <property type="entry name" value="Zincin_1"/>
    <property type="match status" value="1"/>
</dbReference>
<dbReference type="Proteomes" id="UP000291933">
    <property type="component" value="Unassembled WGS sequence"/>
</dbReference>
<dbReference type="SUPFAM" id="SSF55486">
    <property type="entry name" value="Metalloproteases ('zincins'), catalytic domain"/>
    <property type="match status" value="1"/>
</dbReference>
<dbReference type="OrthoDB" id="4966605at2"/>
<evidence type="ECO:0000313" key="1">
    <source>
        <dbReference type="EMBL" id="TBT95331.1"/>
    </source>
</evidence>
<dbReference type="Gene3D" id="3.30.2010.20">
    <property type="match status" value="1"/>
</dbReference>
<dbReference type="RefSeq" id="WP_131171627.1">
    <property type="nucleotide sequence ID" value="NZ_FXTL01000008.1"/>
</dbReference>
<dbReference type="CDD" id="cd12954">
    <property type="entry name" value="MMP_TTHA0227_like_1"/>
    <property type="match status" value="1"/>
</dbReference>
<name>A0A4V2JT87_PROTD</name>
<sequence>MVKSRDRHGRGLRGRLAWPNPYTGAAVSVKTRPDRRSFFAHCVSDALAQITRTCPRALGSVDVGIEDVPTIATSWDPSRVPLAAALSPTVEVNGQIVLFRRPLERRAATRKGLRILVYRTIVEQLASITGISVDEIDPEGHREADPDWDD</sequence>
<dbReference type="InterPro" id="IPR010428">
    <property type="entry name" value="Zincin_1"/>
</dbReference>
<dbReference type="InterPro" id="IPR038555">
    <property type="entry name" value="Zincin_1_sf"/>
</dbReference>
<comment type="caution">
    <text evidence="1">The sequence shown here is derived from an EMBL/GenBank/DDBJ whole genome shotgun (WGS) entry which is preliminary data.</text>
</comment>
<accession>A0A4V2JT87</accession>
<evidence type="ECO:0000313" key="2">
    <source>
        <dbReference type="Proteomes" id="UP000291933"/>
    </source>
</evidence>
<reference evidence="1 2" key="1">
    <citation type="submission" date="2019-01" db="EMBL/GenBank/DDBJ databases">
        <title>Lactibacter flavus gen. nov., sp. nov., a novel bacterium of the family Propionibacteriaceae isolated from raw milk and dairy products.</title>
        <authorList>
            <person name="Huptas C."/>
            <person name="Wenning M."/>
            <person name="Breitenwieser F."/>
            <person name="Doll E."/>
            <person name="Von Neubeck M."/>
            <person name="Busse H.-J."/>
            <person name="Scherer S."/>
        </authorList>
    </citation>
    <scope>NUCLEOTIDE SEQUENCE [LARGE SCALE GENOMIC DNA]</scope>
    <source>
        <strain evidence="2">DSM 22130 / JCM 15804 / WR061</strain>
    </source>
</reference>
<dbReference type="AlphaFoldDB" id="A0A4V2JT87"/>
<organism evidence="1 2">
    <name type="scientific">Propioniciclava tarda</name>
    <dbReference type="NCBI Taxonomy" id="433330"/>
    <lineage>
        <taxon>Bacteria</taxon>
        <taxon>Bacillati</taxon>
        <taxon>Actinomycetota</taxon>
        <taxon>Actinomycetes</taxon>
        <taxon>Propionibacteriales</taxon>
        <taxon>Propionibacteriaceae</taxon>
        <taxon>Propioniciclava</taxon>
    </lineage>
</organism>
<dbReference type="EMBL" id="SDMR01000005">
    <property type="protein sequence ID" value="TBT95331.1"/>
    <property type="molecule type" value="Genomic_DNA"/>
</dbReference>